<keyword evidence="2" id="KW-0812">Transmembrane</keyword>
<gene>
    <name evidence="3" type="ORF">P691DRAFT_796657</name>
</gene>
<dbReference type="Proteomes" id="UP000807342">
    <property type="component" value="Unassembled WGS sequence"/>
</dbReference>
<evidence type="ECO:0000256" key="1">
    <source>
        <dbReference type="SAM" id="MobiDB-lite"/>
    </source>
</evidence>
<keyword evidence="4" id="KW-1185">Reference proteome</keyword>
<feature type="transmembrane region" description="Helical" evidence="2">
    <location>
        <begin position="602"/>
        <end position="625"/>
    </location>
</feature>
<organism evidence="3 4">
    <name type="scientific">Macrolepiota fuliginosa MF-IS2</name>
    <dbReference type="NCBI Taxonomy" id="1400762"/>
    <lineage>
        <taxon>Eukaryota</taxon>
        <taxon>Fungi</taxon>
        <taxon>Dikarya</taxon>
        <taxon>Basidiomycota</taxon>
        <taxon>Agaricomycotina</taxon>
        <taxon>Agaricomycetes</taxon>
        <taxon>Agaricomycetidae</taxon>
        <taxon>Agaricales</taxon>
        <taxon>Agaricineae</taxon>
        <taxon>Agaricaceae</taxon>
        <taxon>Macrolepiota</taxon>
    </lineage>
</organism>
<proteinExistence type="predicted"/>
<feature type="region of interest" description="Disordered" evidence="1">
    <location>
        <begin position="682"/>
        <end position="716"/>
    </location>
</feature>
<name>A0A9P5X3T2_9AGAR</name>
<dbReference type="AlphaFoldDB" id="A0A9P5X3T2"/>
<keyword evidence="2" id="KW-0472">Membrane</keyword>
<keyword evidence="2" id="KW-1133">Transmembrane helix</keyword>
<evidence type="ECO:0000256" key="2">
    <source>
        <dbReference type="SAM" id="Phobius"/>
    </source>
</evidence>
<evidence type="ECO:0000313" key="4">
    <source>
        <dbReference type="Proteomes" id="UP000807342"/>
    </source>
</evidence>
<feature type="transmembrane region" description="Helical" evidence="2">
    <location>
        <begin position="85"/>
        <end position="104"/>
    </location>
</feature>
<evidence type="ECO:0000313" key="3">
    <source>
        <dbReference type="EMBL" id="KAF9444303.1"/>
    </source>
</evidence>
<protein>
    <submittedName>
        <fullName evidence="3">Uncharacterized protein</fullName>
    </submittedName>
</protein>
<sequence>MTNIVSEISVAQAATTINAAIAFVQLTISLSLVILLIYFIPKTNTAITWSLISKISHSSLWPAILRADSSSGKISGAVVSTVSRLTLVTTILVTVAGILLPLGLGDGPLVPADSRPTNAQYIPDNSPLASSTTRNRAQFAYGRFCSLSDSGPPTPCPGNHDPNTTAIAPPLIEIFNSTPHGPFTVQYRWFHTSFILRNDTFVTEGVIVDMSPTHPGIGFWNQTLPKLINGGTWSQDLLWLEPVTECIDTNLTFDYFMVEGGIKSHFESINISDYGGFVDLAPTDPIINDNGQDVDLIQHAYKGAVLSNAYTMPALNATRQSSFVGASYPLADRHQGNVTYFNTVGAQVDTVNPIPISYFNYNTTQSISDSCKGYGSSATANITNVNVECGIFLGPPQRTDNGDPRDYDPGSRWSQKIHSCASTTRASIQTVGFSTNGTTDLQSLHVTRTLGSLNVLWATEKTNLTIAGLTILWGQVDDRYENDTSLWTLRADGLYLPASYIDTSLYSPGVLLPGLPQAGHAAIWAQIYQPLDAFAASYSGGFDFVTRLKFQSLVAQDPEHGNAQIRNLVWTDKMANNFIGTQTNDTLLVAEYMKSIQYDFRFAIPGFILLSIWVPSFLGAIFLFITRSLTFEYMKKMLNHTSVGRVVVGASSLRIRGQDDDQPNFARFDPYPPFVDLGRPQKTDGWGSTTPVTLELGHKGGRYEDRDSLLEPLNRR</sequence>
<accession>A0A9P5X3T2</accession>
<dbReference type="OrthoDB" id="2369382at2759"/>
<feature type="transmembrane region" description="Helical" evidence="2">
    <location>
        <begin position="20"/>
        <end position="40"/>
    </location>
</feature>
<comment type="caution">
    <text evidence="3">The sequence shown here is derived from an EMBL/GenBank/DDBJ whole genome shotgun (WGS) entry which is preliminary data.</text>
</comment>
<reference evidence="3" key="1">
    <citation type="submission" date="2020-11" db="EMBL/GenBank/DDBJ databases">
        <authorList>
            <consortium name="DOE Joint Genome Institute"/>
            <person name="Ahrendt S."/>
            <person name="Riley R."/>
            <person name="Andreopoulos W."/>
            <person name="Labutti K."/>
            <person name="Pangilinan J."/>
            <person name="Ruiz-Duenas F.J."/>
            <person name="Barrasa J.M."/>
            <person name="Sanchez-Garcia M."/>
            <person name="Camarero S."/>
            <person name="Miyauchi S."/>
            <person name="Serrano A."/>
            <person name="Linde D."/>
            <person name="Babiker R."/>
            <person name="Drula E."/>
            <person name="Ayuso-Fernandez I."/>
            <person name="Pacheco R."/>
            <person name="Padilla G."/>
            <person name="Ferreira P."/>
            <person name="Barriuso J."/>
            <person name="Kellner H."/>
            <person name="Castanera R."/>
            <person name="Alfaro M."/>
            <person name="Ramirez L."/>
            <person name="Pisabarro A.G."/>
            <person name="Kuo A."/>
            <person name="Tritt A."/>
            <person name="Lipzen A."/>
            <person name="He G."/>
            <person name="Yan M."/>
            <person name="Ng V."/>
            <person name="Cullen D."/>
            <person name="Martin F."/>
            <person name="Rosso M.-N."/>
            <person name="Henrissat B."/>
            <person name="Hibbett D."/>
            <person name="Martinez A.T."/>
            <person name="Grigoriev I.V."/>
        </authorList>
    </citation>
    <scope>NUCLEOTIDE SEQUENCE</scope>
    <source>
        <strain evidence="3">MF-IS2</strain>
    </source>
</reference>
<feature type="compositionally biased region" description="Basic and acidic residues" evidence="1">
    <location>
        <begin position="696"/>
        <end position="716"/>
    </location>
</feature>
<dbReference type="EMBL" id="MU151387">
    <property type="protein sequence ID" value="KAF9444303.1"/>
    <property type="molecule type" value="Genomic_DNA"/>
</dbReference>